<accession>A0ABQ8V268</accession>
<dbReference type="Gene3D" id="1.10.600.10">
    <property type="entry name" value="Farnesyl Diphosphate Synthase"/>
    <property type="match status" value="1"/>
</dbReference>
<reference evidence="7" key="1">
    <citation type="submission" date="2022-08" db="EMBL/GenBank/DDBJ databases">
        <title>A Global Phylogenomic Analysis of the Shiitake Genus Lentinula.</title>
        <authorList>
            <consortium name="DOE Joint Genome Institute"/>
            <person name="Sierra-Patev S."/>
            <person name="Min B."/>
            <person name="Naranjo-Ortiz M."/>
            <person name="Looney B."/>
            <person name="Konkel Z."/>
            <person name="Slot J.C."/>
            <person name="Sakamoto Y."/>
            <person name="Steenwyk J.L."/>
            <person name="Rokas A."/>
            <person name="Carro J."/>
            <person name="Camarero S."/>
            <person name="Ferreira P."/>
            <person name="Molpeceres G."/>
            <person name="Ruiz-Duenas F.J."/>
            <person name="Serrano A."/>
            <person name="Henrissat B."/>
            <person name="Drula E."/>
            <person name="Hughes K.W."/>
            <person name="Mata J.L."/>
            <person name="Ishikawa N.K."/>
            <person name="Vargas-Isla R."/>
            <person name="Ushijima S."/>
            <person name="Smith C.A."/>
            <person name="Ahrendt S."/>
            <person name="Andreopoulos W."/>
            <person name="He G."/>
            <person name="Labutti K."/>
            <person name="Lipzen A."/>
            <person name="Ng V."/>
            <person name="Riley R."/>
            <person name="Sandor L."/>
            <person name="Barry K."/>
            <person name="Martinez A.T."/>
            <person name="Xiao Y."/>
            <person name="Gibbons J.G."/>
            <person name="Terashima K."/>
            <person name="Grigoriev I.V."/>
            <person name="Hibbett D.S."/>
        </authorList>
    </citation>
    <scope>NUCLEOTIDE SEQUENCE</scope>
    <source>
        <strain evidence="7">RHP3577 ss4</strain>
    </source>
</reference>
<keyword evidence="3" id="KW-0809">Transit peptide</keyword>
<evidence type="ECO:0000256" key="5">
    <source>
        <dbReference type="ARBA" id="ARBA00023136"/>
    </source>
</evidence>
<keyword evidence="8" id="KW-1185">Reference proteome</keyword>
<dbReference type="InterPro" id="IPR002060">
    <property type="entry name" value="Squ/phyt_synthse"/>
</dbReference>
<dbReference type="SUPFAM" id="SSF48576">
    <property type="entry name" value="Terpenoid synthases"/>
    <property type="match status" value="1"/>
</dbReference>
<comment type="caution">
    <text evidence="7">The sequence shown here is derived from an EMBL/GenBank/DDBJ whole genome shotgun (WGS) entry which is preliminary data.</text>
</comment>
<evidence type="ECO:0000256" key="2">
    <source>
        <dbReference type="ARBA" id="ARBA00022792"/>
    </source>
</evidence>
<organism evidence="7 8">
    <name type="scientific">Lentinula lateritia</name>
    <dbReference type="NCBI Taxonomy" id="40482"/>
    <lineage>
        <taxon>Eukaryota</taxon>
        <taxon>Fungi</taxon>
        <taxon>Dikarya</taxon>
        <taxon>Basidiomycota</taxon>
        <taxon>Agaricomycotina</taxon>
        <taxon>Agaricomycetes</taxon>
        <taxon>Agaricomycetidae</taxon>
        <taxon>Agaricales</taxon>
        <taxon>Marasmiineae</taxon>
        <taxon>Omphalotaceae</taxon>
        <taxon>Lentinula</taxon>
    </lineage>
</organism>
<dbReference type="PANTHER" id="PTHR21181:SF13">
    <property type="entry name" value="NADH DEHYDROGENASE (UBIQUINONE) COMPLEX I, ASSEMBLY FACTOR 6"/>
    <property type="match status" value="1"/>
</dbReference>
<dbReference type="EMBL" id="JANVFT010000102">
    <property type="protein sequence ID" value="KAJ4468097.1"/>
    <property type="molecule type" value="Genomic_DNA"/>
</dbReference>
<name>A0ABQ8V268_9AGAR</name>
<gene>
    <name evidence="7" type="ORF">C8R41DRAFT_778904</name>
</gene>
<dbReference type="PANTHER" id="PTHR21181">
    <property type="match status" value="1"/>
</dbReference>
<protein>
    <submittedName>
        <fullName evidence="7">Isoprenoid synthase domain-containing protein</fullName>
    </submittedName>
</protein>
<proteinExistence type="inferred from homology"/>
<comment type="similarity">
    <text evidence="6">Belongs to the NDUFAF6 family.</text>
</comment>
<dbReference type="Proteomes" id="UP001150217">
    <property type="component" value="Unassembled WGS sequence"/>
</dbReference>
<keyword evidence="4" id="KW-0496">Mitochondrion</keyword>
<evidence type="ECO:0000256" key="3">
    <source>
        <dbReference type="ARBA" id="ARBA00022946"/>
    </source>
</evidence>
<sequence>MFLLSTKTFKCTFSLSGATWFKTSYTFSCCRSTLATAGAIDPVEYCTNFVQKYDYEAYLIGQFWPKEVRGPYFALKAFSAELAMIQDNVSNSSIGMMRMQFWRDATKALNDVRVKPRSGTCLAGNPPAHPIALALHQASIKANLPTYHFKRIIDARVCTHPNHLDPKDAELQAPVHLTVDSLTAHSESTSSTVLYLLLSLLSLPSSTLSHAASHLGAAQTFTTLLRALPFHAKNGRMVLPAEITAKHGVVQEEVFRRGPAAKGLDDAVFEFATVANDHLATARSMFHQEGFGGKVPWEAMPVFLAGVPVSSILKQVEEVNFDVFHPRMQTRDWKLPWRIWKGYYQQRF</sequence>
<evidence type="ECO:0000313" key="7">
    <source>
        <dbReference type="EMBL" id="KAJ4468097.1"/>
    </source>
</evidence>
<dbReference type="Pfam" id="PF00494">
    <property type="entry name" value="SQS_PSY"/>
    <property type="match status" value="1"/>
</dbReference>
<dbReference type="InterPro" id="IPR008949">
    <property type="entry name" value="Isoprenoid_synthase_dom_sf"/>
</dbReference>
<evidence type="ECO:0000256" key="1">
    <source>
        <dbReference type="ARBA" id="ARBA00004273"/>
    </source>
</evidence>
<comment type="subcellular location">
    <subcellularLocation>
        <location evidence="1">Mitochondrion inner membrane</location>
    </subcellularLocation>
</comment>
<keyword evidence="2" id="KW-0999">Mitochondrion inner membrane</keyword>
<evidence type="ECO:0000313" key="8">
    <source>
        <dbReference type="Proteomes" id="UP001150217"/>
    </source>
</evidence>
<keyword evidence="5" id="KW-0472">Membrane</keyword>
<evidence type="ECO:0000256" key="6">
    <source>
        <dbReference type="ARBA" id="ARBA00038273"/>
    </source>
</evidence>
<evidence type="ECO:0000256" key="4">
    <source>
        <dbReference type="ARBA" id="ARBA00023128"/>
    </source>
</evidence>